<reference evidence="3" key="2">
    <citation type="submission" date="2019-07" db="EMBL/GenBank/DDBJ databases">
        <authorList>
            <person name="Seetharam A."/>
            <person name="Woodhouse M."/>
            <person name="Cannon E."/>
        </authorList>
    </citation>
    <scope>NUCLEOTIDE SEQUENCE [LARGE SCALE GENOMIC DNA]</scope>
    <source>
        <strain evidence="3">cv. B73</strain>
    </source>
</reference>
<accession>A0A804PLC9</accession>
<name>A0A804PLC9_MAIZE</name>
<dbReference type="GO" id="GO:0004252">
    <property type="term" value="F:serine-type endopeptidase activity"/>
    <property type="evidence" value="ECO:0007669"/>
    <property type="project" value="InterPro"/>
</dbReference>
<dbReference type="Gene3D" id="3.40.50.200">
    <property type="entry name" value="Peptidase S8/S53 domain"/>
    <property type="match status" value="1"/>
</dbReference>
<dbReference type="Proteomes" id="UP000007305">
    <property type="component" value="Chromosome 5"/>
</dbReference>
<reference evidence="3" key="3">
    <citation type="submission" date="2021-05" db="UniProtKB">
        <authorList>
            <consortium name="EnsemblPlants"/>
        </authorList>
    </citation>
    <scope>IDENTIFICATION</scope>
    <source>
        <strain evidence="3">cv. B73</strain>
    </source>
</reference>
<organism evidence="3 4">
    <name type="scientific">Zea mays</name>
    <name type="common">Maize</name>
    <dbReference type="NCBI Taxonomy" id="4577"/>
    <lineage>
        <taxon>Eukaryota</taxon>
        <taxon>Viridiplantae</taxon>
        <taxon>Streptophyta</taxon>
        <taxon>Embryophyta</taxon>
        <taxon>Tracheophyta</taxon>
        <taxon>Spermatophyta</taxon>
        <taxon>Magnoliopsida</taxon>
        <taxon>Liliopsida</taxon>
        <taxon>Poales</taxon>
        <taxon>Poaceae</taxon>
        <taxon>PACMAD clade</taxon>
        <taxon>Panicoideae</taxon>
        <taxon>Andropogonodae</taxon>
        <taxon>Andropogoneae</taxon>
        <taxon>Tripsacinae</taxon>
        <taxon>Zea</taxon>
    </lineage>
</organism>
<proteinExistence type="inferred from homology"/>
<protein>
    <recommendedName>
        <fullName evidence="5">Subtilisin</fullName>
    </recommendedName>
</protein>
<dbReference type="SUPFAM" id="SSF52743">
    <property type="entry name" value="Subtilisin-like"/>
    <property type="match status" value="1"/>
</dbReference>
<evidence type="ECO:0008006" key="5">
    <source>
        <dbReference type="Google" id="ProtNLM"/>
    </source>
</evidence>
<dbReference type="InParanoid" id="A0A804PLC9"/>
<dbReference type="GO" id="GO:0006508">
    <property type="term" value="P:proteolysis"/>
    <property type="evidence" value="ECO:0007669"/>
    <property type="project" value="InterPro"/>
</dbReference>
<dbReference type="AlphaFoldDB" id="A0A804PLC9"/>
<dbReference type="InterPro" id="IPR045051">
    <property type="entry name" value="SBT"/>
</dbReference>
<dbReference type="InterPro" id="IPR036852">
    <property type="entry name" value="Peptidase_S8/S53_dom_sf"/>
</dbReference>
<sequence>MGEVMIIGILDAGITTIGQINANSKAKGMPPPPVKWKDRCDNNQACNNKLIGFKTFVDTSDTCGNSLLQRASVLGIEYDKAFAVAPKAHLVMYHVCDEECHPKEVRAGMDSAVDDDVDVISMSFNGTEDNMYTPAGRNNPDMLKVERNVPWLLTVAASGVVRRVVTNIELDSKIFKPDVSAPCTNTLTVVPHGDVGYTNTQIVLATSLAAVHASPRGDGQEGTPGLVDLRD</sequence>
<evidence type="ECO:0000313" key="3">
    <source>
        <dbReference type="EnsemblPlants" id="Zm00001eb250090_P001"/>
    </source>
</evidence>
<dbReference type="PANTHER" id="PTHR10795">
    <property type="entry name" value="PROPROTEIN CONVERTASE SUBTILISIN/KEXIN"/>
    <property type="match status" value="1"/>
</dbReference>
<dbReference type="EnsemblPlants" id="Zm00001eb250090_T001">
    <property type="protein sequence ID" value="Zm00001eb250090_P001"/>
    <property type="gene ID" value="Zm00001eb250090"/>
</dbReference>
<comment type="similarity">
    <text evidence="1">Belongs to the peptidase S8 family.</text>
</comment>
<dbReference type="Gramene" id="Zm00001eb250090_T001">
    <property type="protein sequence ID" value="Zm00001eb250090_P001"/>
    <property type="gene ID" value="Zm00001eb250090"/>
</dbReference>
<evidence type="ECO:0000256" key="2">
    <source>
        <dbReference type="ARBA" id="ARBA00022729"/>
    </source>
</evidence>
<keyword evidence="4" id="KW-1185">Reference proteome</keyword>
<evidence type="ECO:0000313" key="4">
    <source>
        <dbReference type="Proteomes" id="UP000007305"/>
    </source>
</evidence>
<keyword evidence="2" id="KW-0732">Signal</keyword>
<reference evidence="4" key="1">
    <citation type="journal article" date="2009" name="Science">
        <title>The B73 maize genome: complexity, diversity, and dynamics.</title>
        <authorList>
            <person name="Schnable P.S."/>
            <person name="Ware D."/>
            <person name="Fulton R.S."/>
            <person name="Stein J.C."/>
            <person name="Wei F."/>
            <person name="Pasternak S."/>
            <person name="Liang C."/>
            <person name="Zhang J."/>
            <person name="Fulton L."/>
            <person name="Graves T.A."/>
            <person name="Minx P."/>
            <person name="Reily A.D."/>
            <person name="Courtney L."/>
            <person name="Kruchowski S.S."/>
            <person name="Tomlinson C."/>
            <person name="Strong C."/>
            <person name="Delehaunty K."/>
            <person name="Fronick C."/>
            <person name="Courtney B."/>
            <person name="Rock S.M."/>
            <person name="Belter E."/>
            <person name="Du F."/>
            <person name="Kim K."/>
            <person name="Abbott R.M."/>
            <person name="Cotton M."/>
            <person name="Levy A."/>
            <person name="Marchetto P."/>
            <person name="Ochoa K."/>
            <person name="Jackson S.M."/>
            <person name="Gillam B."/>
            <person name="Chen W."/>
            <person name="Yan L."/>
            <person name="Higginbotham J."/>
            <person name="Cardenas M."/>
            <person name="Waligorski J."/>
            <person name="Applebaum E."/>
            <person name="Phelps L."/>
            <person name="Falcone J."/>
            <person name="Kanchi K."/>
            <person name="Thane T."/>
            <person name="Scimone A."/>
            <person name="Thane N."/>
            <person name="Henke J."/>
            <person name="Wang T."/>
            <person name="Ruppert J."/>
            <person name="Shah N."/>
            <person name="Rotter K."/>
            <person name="Hodges J."/>
            <person name="Ingenthron E."/>
            <person name="Cordes M."/>
            <person name="Kohlberg S."/>
            <person name="Sgro J."/>
            <person name="Delgado B."/>
            <person name="Mead K."/>
            <person name="Chinwalla A."/>
            <person name="Leonard S."/>
            <person name="Crouse K."/>
            <person name="Collura K."/>
            <person name="Kudrna D."/>
            <person name="Currie J."/>
            <person name="He R."/>
            <person name="Angelova A."/>
            <person name="Rajasekar S."/>
            <person name="Mueller T."/>
            <person name="Lomeli R."/>
            <person name="Scara G."/>
            <person name="Ko A."/>
            <person name="Delaney K."/>
            <person name="Wissotski M."/>
            <person name="Lopez G."/>
            <person name="Campos D."/>
            <person name="Braidotti M."/>
            <person name="Ashley E."/>
            <person name="Golser W."/>
            <person name="Kim H."/>
            <person name="Lee S."/>
            <person name="Lin J."/>
            <person name="Dujmic Z."/>
            <person name="Kim W."/>
            <person name="Talag J."/>
            <person name="Zuccolo A."/>
            <person name="Fan C."/>
            <person name="Sebastian A."/>
            <person name="Kramer M."/>
            <person name="Spiegel L."/>
            <person name="Nascimento L."/>
            <person name="Zutavern T."/>
            <person name="Miller B."/>
            <person name="Ambroise C."/>
            <person name="Muller S."/>
            <person name="Spooner W."/>
            <person name="Narechania A."/>
            <person name="Ren L."/>
            <person name="Wei S."/>
            <person name="Kumari S."/>
            <person name="Faga B."/>
            <person name="Levy M.J."/>
            <person name="McMahan L."/>
            <person name="Van Buren P."/>
            <person name="Vaughn M.W."/>
            <person name="Ying K."/>
            <person name="Yeh C.-T."/>
            <person name="Emrich S.J."/>
            <person name="Jia Y."/>
            <person name="Kalyanaraman A."/>
            <person name="Hsia A.-P."/>
            <person name="Barbazuk W.B."/>
            <person name="Baucom R.S."/>
            <person name="Brutnell T.P."/>
            <person name="Carpita N.C."/>
            <person name="Chaparro C."/>
            <person name="Chia J.-M."/>
            <person name="Deragon J.-M."/>
            <person name="Estill J.C."/>
            <person name="Fu Y."/>
            <person name="Jeddeloh J.A."/>
            <person name="Han Y."/>
            <person name="Lee H."/>
            <person name="Li P."/>
            <person name="Lisch D.R."/>
            <person name="Liu S."/>
            <person name="Liu Z."/>
            <person name="Nagel D.H."/>
            <person name="McCann M.C."/>
            <person name="SanMiguel P."/>
            <person name="Myers A.M."/>
            <person name="Nettleton D."/>
            <person name="Nguyen J."/>
            <person name="Penning B.W."/>
            <person name="Ponnala L."/>
            <person name="Schneider K.L."/>
            <person name="Schwartz D.C."/>
            <person name="Sharma A."/>
            <person name="Soderlund C."/>
            <person name="Springer N.M."/>
            <person name="Sun Q."/>
            <person name="Wang H."/>
            <person name="Waterman M."/>
            <person name="Westerman R."/>
            <person name="Wolfgruber T.K."/>
            <person name="Yang L."/>
            <person name="Yu Y."/>
            <person name="Zhang L."/>
            <person name="Zhou S."/>
            <person name="Zhu Q."/>
            <person name="Bennetzen J.L."/>
            <person name="Dawe R.K."/>
            <person name="Jiang J."/>
            <person name="Jiang N."/>
            <person name="Presting G.G."/>
            <person name="Wessler S.R."/>
            <person name="Aluru S."/>
            <person name="Martienssen R.A."/>
            <person name="Clifton S.W."/>
            <person name="McCombie W.R."/>
            <person name="Wing R.A."/>
            <person name="Wilson R.K."/>
        </authorList>
    </citation>
    <scope>NUCLEOTIDE SEQUENCE [LARGE SCALE GENOMIC DNA]</scope>
    <source>
        <strain evidence="4">cv. B73</strain>
    </source>
</reference>
<evidence type="ECO:0000256" key="1">
    <source>
        <dbReference type="ARBA" id="ARBA00011073"/>
    </source>
</evidence>